<evidence type="ECO:0000256" key="4">
    <source>
        <dbReference type="ARBA" id="ARBA00022491"/>
    </source>
</evidence>
<dbReference type="GO" id="GO:0045892">
    <property type="term" value="P:negative regulation of DNA-templated transcription"/>
    <property type="evidence" value="ECO:0007669"/>
    <property type="project" value="TreeGrafter"/>
</dbReference>
<dbReference type="GO" id="GO:0000976">
    <property type="term" value="F:transcription cis-regulatory region binding"/>
    <property type="evidence" value="ECO:0007669"/>
    <property type="project" value="TreeGrafter"/>
</dbReference>
<dbReference type="Gene3D" id="1.10.10.10">
    <property type="entry name" value="Winged helix-like DNA-binding domain superfamily/Winged helix DNA-binding domain"/>
    <property type="match status" value="1"/>
</dbReference>
<evidence type="ECO:0000256" key="5">
    <source>
        <dbReference type="ARBA" id="ARBA00022833"/>
    </source>
</evidence>
<proteinExistence type="inferred from homology"/>
<comment type="cofactor">
    <cofactor evidence="10">
        <name>Mn(2+)</name>
        <dbReference type="ChEBI" id="CHEBI:29035"/>
    </cofactor>
    <cofactor evidence="10">
        <name>Fe(2+)</name>
        <dbReference type="ChEBI" id="CHEBI:29033"/>
    </cofactor>
    <text evidence="10">Binds 1 Mn(2+) or Fe(2+) ion per subunit.</text>
</comment>
<dbReference type="AlphaFoldDB" id="A0A7T6Z2R6"/>
<dbReference type="GO" id="GO:1900376">
    <property type="term" value="P:regulation of secondary metabolite biosynthetic process"/>
    <property type="evidence" value="ECO:0007669"/>
    <property type="project" value="TreeGrafter"/>
</dbReference>
<dbReference type="InterPro" id="IPR036388">
    <property type="entry name" value="WH-like_DNA-bd_sf"/>
</dbReference>
<comment type="similarity">
    <text evidence="2">Belongs to the Fur family.</text>
</comment>
<comment type="cofactor">
    <cofactor evidence="9">
        <name>Zn(2+)</name>
        <dbReference type="ChEBI" id="CHEBI:29105"/>
    </cofactor>
    <text evidence="9">Binds 1 zinc ion per subunit.</text>
</comment>
<feature type="binding site" evidence="10">
    <location>
        <position position="125"/>
    </location>
    <ligand>
        <name>Fe cation</name>
        <dbReference type="ChEBI" id="CHEBI:24875"/>
    </ligand>
</feature>
<reference evidence="11 12" key="1">
    <citation type="submission" date="2020-06" db="EMBL/GenBank/DDBJ databases">
        <title>Genomic analysis of Salicibibacter sp. NKC5-3.</title>
        <authorList>
            <person name="Oh Y.J."/>
        </authorList>
    </citation>
    <scope>NUCLEOTIDE SEQUENCE [LARGE SCALE GENOMIC DNA]</scope>
    <source>
        <strain evidence="11 12">NKC5-3</strain>
    </source>
</reference>
<evidence type="ECO:0000313" key="12">
    <source>
        <dbReference type="Proteomes" id="UP000595823"/>
    </source>
</evidence>
<keyword evidence="10" id="KW-0408">Iron</keyword>
<feature type="binding site" evidence="9">
    <location>
        <position position="97"/>
    </location>
    <ligand>
        <name>Zn(2+)</name>
        <dbReference type="ChEBI" id="CHEBI:29105"/>
    </ligand>
</feature>
<dbReference type="EMBL" id="CP054705">
    <property type="protein sequence ID" value="QQK75865.1"/>
    <property type="molecule type" value="Genomic_DNA"/>
</dbReference>
<evidence type="ECO:0000256" key="9">
    <source>
        <dbReference type="PIRSR" id="PIRSR602481-1"/>
    </source>
</evidence>
<keyword evidence="3" id="KW-0963">Cytoplasm</keyword>
<keyword evidence="12" id="KW-1185">Reference proteome</keyword>
<evidence type="ECO:0000256" key="10">
    <source>
        <dbReference type="PIRSR" id="PIRSR602481-2"/>
    </source>
</evidence>
<name>A0A7T6Z2R6_9BACI</name>
<comment type="subcellular location">
    <subcellularLocation>
        <location evidence="1">Cytoplasm</location>
    </subcellularLocation>
</comment>
<dbReference type="SUPFAM" id="SSF46785">
    <property type="entry name" value="Winged helix' DNA-binding domain"/>
    <property type="match status" value="1"/>
</dbReference>
<evidence type="ECO:0000256" key="3">
    <source>
        <dbReference type="ARBA" id="ARBA00022490"/>
    </source>
</evidence>
<keyword evidence="8" id="KW-0804">Transcription</keyword>
<keyword evidence="6" id="KW-0805">Transcription regulation</keyword>
<dbReference type="GO" id="GO:0003700">
    <property type="term" value="F:DNA-binding transcription factor activity"/>
    <property type="evidence" value="ECO:0007669"/>
    <property type="project" value="InterPro"/>
</dbReference>
<dbReference type="Gene3D" id="3.30.1490.190">
    <property type="match status" value="1"/>
</dbReference>
<evidence type="ECO:0000256" key="6">
    <source>
        <dbReference type="ARBA" id="ARBA00023015"/>
    </source>
</evidence>
<feature type="binding site" evidence="9">
    <location>
        <position position="133"/>
    </location>
    <ligand>
        <name>Zn(2+)</name>
        <dbReference type="ChEBI" id="CHEBI:29105"/>
    </ligand>
</feature>
<feature type="binding site" evidence="10">
    <location>
        <position position="109"/>
    </location>
    <ligand>
        <name>Fe cation</name>
        <dbReference type="ChEBI" id="CHEBI:24875"/>
    </ligand>
</feature>
<keyword evidence="9" id="KW-0479">Metal-binding</keyword>
<keyword evidence="5 9" id="KW-0862">Zinc</keyword>
<sequence>MDAQKAIKTLKEQGYKYTDKRKEIIGFLDEQKGYVPAKEVLMFMQERYEGLSFDTVYRNLSLFTDLGILEASEWEGEKRFRLSCEEDHHHHMICLTCGTTKHITVCPMEYFNAGEEEDDFKITSHKFEIFGYCMPCQRS</sequence>
<dbReference type="PANTHER" id="PTHR33202">
    <property type="entry name" value="ZINC UPTAKE REGULATION PROTEIN"/>
    <property type="match status" value="1"/>
</dbReference>
<accession>A0A7T6Z2R6</accession>
<dbReference type="InterPro" id="IPR002481">
    <property type="entry name" value="FUR"/>
</dbReference>
<dbReference type="GO" id="GO:0005737">
    <property type="term" value="C:cytoplasm"/>
    <property type="evidence" value="ECO:0007669"/>
    <property type="project" value="UniProtKB-SubCell"/>
</dbReference>
<dbReference type="RefSeq" id="WP_200128498.1">
    <property type="nucleotide sequence ID" value="NZ_CP054705.1"/>
</dbReference>
<evidence type="ECO:0000256" key="7">
    <source>
        <dbReference type="ARBA" id="ARBA00023125"/>
    </source>
</evidence>
<dbReference type="PANTHER" id="PTHR33202:SF1">
    <property type="entry name" value="FERRIC UPTAKE REGULATION PROTEIN"/>
    <property type="match status" value="1"/>
</dbReference>
<dbReference type="Pfam" id="PF01475">
    <property type="entry name" value="FUR"/>
    <property type="match status" value="1"/>
</dbReference>
<feature type="binding site" evidence="9">
    <location>
        <position position="136"/>
    </location>
    <ligand>
        <name>Zn(2+)</name>
        <dbReference type="ChEBI" id="CHEBI:29105"/>
    </ligand>
</feature>
<keyword evidence="4" id="KW-0678">Repressor</keyword>
<protein>
    <submittedName>
        <fullName evidence="11">Transcriptional repressor</fullName>
    </submittedName>
</protein>
<dbReference type="CDD" id="cd07153">
    <property type="entry name" value="Fur_like"/>
    <property type="match status" value="1"/>
</dbReference>
<dbReference type="Proteomes" id="UP000595823">
    <property type="component" value="Chromosome"/>
</dbReference>
<dbReference type="KEGG" id="scia:HUG15_09980"/>
<organism evidence="11 12">
    <name type="scientific">Salicibibacter cibarius</name>
    <dbReference type="NCBI Taxonomy" id="2743000"/>
    <lineage>
        <taxon>Bacteria</taxon>
        <taxon>Bacillati</taxon>
        <taxon>Bacillota</taxon>
        <taxon>Bacilli</taxon>
        <taxon>Bacillales</taxon>
        <taxon>Bacillaceae</taxon>
        <taxon>Salicibibacter</taxon>
    </lineage>
</organism>
<feature type="binding site" evidence="10">
    <location>
        <position position="88"/>
    </location>
    <ligand>
        <name>Fe cation</name>
        <dbReference type="ChEBI" id="CHEBI:24875"/>
    </ligand>
</feature>
<evidence type="ECO:0000256" key="8">
    <source>
        <dbReference type="ARBA" id="ARBA00023163"/>
    </source>
</evidence>
<dbReference type="GO" id="GO:0008270">
    <property type="term" value="F:zinc ion binding"/>
    <property type="evidence" value="ECO:0007669"/>
    <property type="project" value="TreeGrafter"/>
</dbReference>
<feature type="binding site" evidence="9">
    <location>
        <position position="94"/>
    </location>
    <ligand>
        <name>Zn(2+)</name>
        <dbReference type="ChEBI" id="CHEBI:29105"/>
    </ligand>
</feature>
<dbReference type="InterPro" id="IPR036390">
    <property type="entry name" value="WH_DNA-bd_sf"/>
</dbReference>
<keyword evidence="7" id="KW-0238">DNA-binding</keyword>
<gene>
    <name evidence="11" type="ORF">HUG15_09980</name>
</gene>
<dbReference type="InterPro" id="IPR043135">
    <property type="entry name" value="Fur_C"/>
</dbReference>
<evidence type="ECO:0000313" key="11">
    <source>
        <dbReference type="EMBL" id="QQK75865.1"/>
    </source>
</evidence>
<evidence type="ECO:0000256" key="1">
    <source>
        <dbReference type="ARBA" id="ARBA00004496"/>
    </source>
</evidence>
<evidence type="ECO:0000256" key="2">
    <source>
        <dbReference type="ARBA" id="ARBA00007957"/>
    </source>
</evidence>